<feature type="compositionally biased region" description="Low complexity" evidence="1">
    <location>
        <begin position="68"/>
        <end position="86"/>
    </location>
</feature>
<dbReference type="GeneID" id="96007814"/>
<evidence type="ECO:0000313" key="2">
    <source>
        <dbReference type="EMBL" id="KAL1584363.1"/>
    </source>
</evidence>
<organism evidence="2 3">
    <name type="scientific">Cladosporium halotolerans</name>
    <dbReference type="NCBI Taxonomy" id="1052096"/>
    <lineage>
        <taxon>Eukaryota</taxon>
        <taxon>Fungi</taxon>
        <taxon>Dikarya</taxon>
        <taxon>Ascomycota</taxon>
        <taxon>Pezizomycotina</taxon>
        <taxon>Dothideomycetes</taxon>
        <taxon>Dothideomycetidae</taxon>
        <taxon>Cladosporiales</taxon>
        <taxon>Cladosporiaceae</taxon>
        <taxon>Cladosporium</taxon>
    </lineage>
</organism>
<comment type="caution">
    <text evidence="2">The sequence shown here is derived from an EMBL/GenBank/DDBJ whole genome shotgun (WGS) entry which is preliminary data.</text>
</comment>
<evidence type="ECO:0000256" key="1">
    <source>
        <dbReference type="SAM" id="MobiDB-lite"/>
    </source>
</evidence>
<accession>A0AB34KGV1</accession>
<name>A0AB34KGV1_9PEZI</name>
<dbReference type="Proteomes" id="UP000803884">
    <property type="component" value="Unassembled WGS sequence"/>
</dbReference>
<feature type="region of interest" description="Disordered" evidence="1">
    <location>
        <begin position="63"/>
        <end position="157"/>
    </location>
</feature>
<dbReference type="AlphaFoldDB" id="A0AB34KGV1"/>
<protein>
    <submittedName>
        <fullName evidence="2">Uncharacterized protein</fullName>
    </submittedName>
</protein>
<proteinExistence type="predicted"/>
<dbReference type="EMBL" id="JAAQHG020000026">
    <property type="protein sequence ID" value="KAL1584363.1"/>
    <property type="molecule type" value="Genomic_DNA"/>
</dbReference>
<feature type="compositionally biased region" description="Basic residues" evidence="1">
    <location>
        <begin position="92"/>
        <end position="101"/>
    </location>
</feature>
<feature type="compositionally biased region" description="Acidic residues" evidence="1">
    <location>
        <begin position="130"/>
        <end position="144"/>
    </location>
</feature>
<sequence length="157" mass="16799">MSTFSYNIAKALLTEAEKERIICTYLNTTDPNANVDWDKAAAEYGSKSVQSYRKMMQNTAKKLKEAEANGVSATSASASASPAKEAAPVKGKGGRKRKGKGKQAGEGGEEVEETPKKKGRKGKGKKAADVEEGDVEEGVGEDEENIKAEMASEEDMF</sequence>
<gene>
    <name evidence="2" type="ORF">WHR41_06371</name>
</gene>
<keyword evidence="3" id="KW-1185">Reference proteome</keyword>
<evidence type="ECO:0000313" key="3">
    <source>
        <dbReference type="Proteomes" id="UP000803884"/>
    </source>
</evidence>
<reference evidence="2 3" key="1">
    <citation type="journal article" date="2020" name="Microbiol. Resour. Announc.">
        <title>Draft Genome Sequence of a Cladosporium Species Isolated from the Mesophotic Ascidian Didemnum maculosum.</title>
        <authorList>
            <person name="Gioti A."/>
            <person name="Siaperas R."/>
            <person name="Nikolaivits E."/>
            <person name="Le Goff G."/>
            <person name="Ouazzani J."/>
            <person name="Kotoulas G."/>
            <person name="Topakas E."/>
        </authorList>
    </citation>
    <scope>NUCLEOTIDE SEQUENCE [LARGE SCALE GENOMIC DNA]</scope>
    <source>
        <strain evidence="2 3">TM138-S3</strain>
    </source>
</reference>
<dbReference type="RefSeq" id="XP_069227469.1">
    <property type="nucleotide sequence ID" value="XM_069374976.1"/>
</dbReference>